<dbReference type="GO" id="GO:0004725">
    <property type="term" value="F:protein tyrosine phosphatase activity"/>
    <property type="evidence" value="ECO:0007669"/>
    <property type="project" value="UniProtKB-UniRule"/>
</dbReference>
<dbReference type="PANTHER" id="PTHR39181">
    <property type="entry name" value="TYROSINE-PROTEIN PHOSPHATASE YWQE"/>
    <property type="match status" value="1"/>
</dbReference>
<evidence type="ECO:0000256" key="1">
    <source>
        <dbReference type="ARBA" id="ARBA00005750"/>
    </source>
</evidence>
<keyword evidence="3 5" id="KW-0904">Protein phosphatase</keyword>
<evidence type="ECO:0000256" key="3">
    <source>
        <dbReference type="ARBA" id="ARBA00022912"/>
    </source>
</evidence>
<evidence type="ECO:0000313" key="6">
    <source>
        <dbReference type="EMBL" id="ADI00535.1"/>
    </source>
</evidence>
<comment type="catalytic activity">
    <reaction evidence="4 5">
        <text>O-phospho-L-tyrosyl-[protein] + H2O = L-tyrosyl-[protein] + phosphate</text>
        <dbReference type="Rhea" id="RHEA:10684"/>
        <dbReference type="Rhea" id="RHEA-COMP:10136"/>
        <dbReference type="Rhea" id="RHEA-COMP:20101"/>
        <dbReference type="ChEBI" id="CHEBI:15377"/>
        <dbReference type="ChEBI" id="CHEBI:43474"/>
        <dbReference type="ChEBI" id="CHEBI:46858"/>
        <dbReference type="ChEBI" id="CHEBI:61978"/>
        <dbReference type="EC" id="3.1.3.48"/>
    </reaction>
</comment>
<sequence length="254" mass="28591">MIDIHCHIIPGIDDGPKDMASSILMARKAEEEGITTIIATPHRSRVYVNDAEDVRRLTAELQEHLRCEGLSLQLLPGQEPRISGELIEELQDGRVMPLTGTGHYVFVEFPFDVVPRYAKQLLFDLQLEGYVPVIVHPERNVQLREHPSVLLDFVRNGALTQVTAGSLTGRFGKKVQTYSKNIVRARQCHFLASDAHDTVKRNFHMAEAKMLMVDEFGGDHFDIMMANATAVVNGEAIYPEAPVEVKQKKWFGLF</sequence>
<evidence type="ECO:0000256" key="4">
    <source>
        <dbReference type="ARBA" id="ARBA00051722"/>
    </source>
</evidence>
<dbReference type="InterPro" id="IPR016667">
    <property type="entry name" value="Caps_polysacc_synth_CpsB/CapC"/>
</dbReference>
<evidence type="ECO:0000256" key="2">
    <source>
        <dbReference type="ARBA" id="ARBA00022801"/>
    </source>
</evidence>
<dbReference type="GO" id="GO:0030145">
    <property type="term" value="F:manganese ion binding"/>
    <property type="evidence" value="ECO:0007669"/>
    <property type="project" value="UniProtKB-UniRule"/>
</dbReference>
<dbReference type="SUPFAM" id="SSF89550">
    <property type="entry name" value="PHP domain-like"/>
    <property type="match status" value="1"/>
</dbReference>
<dbReference type="AlphaFoldDB" id="D6Y033"/>
<organism evidence="6 7">
    <name type="scientific">Bacillus selenitireducens (strain ATCC 700615 / DSM 15326 / MLS10)</name>
    <dbReference type="NCBI Taxonomy" id="439292"/>
    <lineage>
        <taxon>Bacteria</taxon>
        <taxon>Bacillati</taxon>
        <taxon>Bacillota</taxon>
        <taxon>Bacilli</taxon>
        <taxon>Bacillales</taxon>
        <taxon>Bacillaceae</taxon>
        <taxon>Salisediminibacterium</taxon>
    </lineage>
</organism>
<dbReference type="STRING" id="439292.Bsel_3053"/>
<protein>
    <recommendedName>
        <fullName evidence="5">Tyrosine-protein phosphatase</fullName>
        <ecNumber evidence="5">3.1.3.48</ecNumber>
    </recommendedName>
</protein>
<dbReference type="KEGG" id="bse:Bsel_3053"/>
<dbReference type="PANTHER" id="PTHR39181:SF1">
    <property type="entry name" value="TYROSINE-PROTEIN PHOSPHATASE YWQE"/>
    <property type="match status" value="1"/>
</dbReference>
<dbReference type="eggNOG" id="COG4464">
    <property type="taxonomic scope" value="Bacteria"/>
</dbReference>
<dbReference type="InterPro" id="IPR016195">
    <property type="entry name" value="Pol/histidinol_Pase-like"/>
</dbReference>
<gene>
    <name evidence="6" type="ordered locus">Bsel_3053</name>
</gene>
<dbReference type="RefSeq" id="WP_013173939.1">
    <property type="nucleotide sequence ID" value="NC_014219.1"/>
</dbReference>
<dbReference type="HOGENOM" id="CLU_085966_1_0_9"/>
<name>D6Y033_BACIE</name>
<dbReference type="Gene3D" id="3.20.20.140">
    <property type="entry name" value="Metal-dependent hydrolases"/>
    <property type="match status" value="1"/>
</dbReference>
<dbReference type="Proteomes" id="UP000000271">
    <property type="component" value="Chromosome"/>
</dbReference>
<dbReference type="EMBL" id="CP001791">
    <property type="protein sequence ID" value="ADI00535.1"/>
    <property type="molecule type" value="Genomic_DNA"/>
</dbReference>
<accession>D6Y033</accession>
<comment type="similarity">
    <text evidence="1 5">Belongs to the metallo-dependent hydrolases superfamily. CpsB/CapC family.</text>
</comment>
<keyword evidence="2 5" id="KW-0378">Hydrolase</keyword>
<keyword evidence="7" id="KW-1185">Reference proteome</keyword>
<dbReference type="PIRSF" id="PIRSF016557">
    <property type="entry name" value="Caps_synth_CpsB"/>
    <property type="match status" value="1"/>
</dbReference>
<dbReference type="EC" id="3.1.3.48" evidence="5"/>
<dbReference type="OrthoDB" id="9788539at2"/>
<dbReference type="Pfam" id="PF19567">
    <property type="entry name" value="CpsB_CapC"/>
    <property type="match status" value="1"/>
</dbReference>
<evidence type="ECO:0000256" key="5">
    <source>
        <dbReference type="PIRNR" id="PIRNR016557"/>
    </source>
</evidence>
<evidence type="ECO:0000313" key="7">
    <source>
        <dbReference type="Proteomes" id="UP000000271"/>
    </source>
</evidence>
<reference evidence="6" key="1">
    <citation type="submission" date="2009-10" db="EMBL/GenBank/DDBJ databases">
        <title>Complete sequence of Bacillus selenitireducens MLS10.</title>
        <authorList>
            <consortium name="US DOE Joint Genome Institute"/>
            <person name="Lucas S."/>
            <person name="Copeland A."/>
            <person name="Lapidus A."/>
            <person name="Glavina del Rio T."/>
            <person name="Dalin E."/>
            <person name="Tice H."/>
            <person name="Bruce D."/>
            <person name="Goodwin L."/>
            <person name="Pitluck S."/>
            <person name="Sims D."/>
            <person name="Brettin T."/>
            <person name="Detter J.C."/>
            <person name="Han C."/>
            <person name="Larimer F."/>
            <person name="Land M."/>
            <person name="Hauser L."/>
            <person name="Kyrpides N."/>
            <person name="Ovchinnikova G."/>
            <person name="Stolz J."/>
        </authorList>
    </citation>
    <scope>NUCLEOTIDE SEQUENCE [LARGE SCALE GENOMIC DNA]</scope>
    <source>
        <strain evidence="6">MLS10</strain>
    </source>
</reference>
<proteinExistence type="inferred from homology"/>